<evidence type="ECO:0000313" key="2">
    <source>
        <dbReference type="EMBL" id="MBO0611222.1"/>
    </source>
</evidence>
<dbReference type="InterPro" id="IPR017517">
    <property type="entry name" value="Maleyloyr_isom"/>
</dbReference>
<proteinExistence type="predicted"/>
<reference evidence="3" key="2">
    <citation type="submission" date="2023-07" db="EMBL/GenBank/DDBJ databases">
        <title>Myceligenerans salitolerans sp. nov., a halotolerant actinomycete isolated from a salt lake in Xinjiang, China.</title>
        <authorList>
            <person name="Guan T."/>
        </authorList>
    </citation>
    <scope>NUCLEOTIDE SEQUENCE [LARGE SCALE GENOMIC DNA]</scope>
    <source>
        <strain evidence="3">XHU 5031</strain>
    </source>
</reference>
<evidence type="ECO:0000259" key="1">
    <source>
        <dbReference type="Pfam" id="PF11716"/>
    </source>
</evidence>
<comment type="caution">
    <text evidence="2">The sequence shown here is derived from an EMBL/GenBank/DDBJ whole genome shotgun (WGS) entry which is preliminary data.</text>
</comment>
<dbReference type="InterPro" id="IPR024344">
    <property type="entry name" value="MDMPI_metal-binding"/>
</dbReference>
<organism evidence="2 3">
    <name type="scientific">Myceligenerans salitolerans</name>
    <dbReference type="NCBI Taxonomy" id="1230528"/>
    <lineage>
        <taxon>Bacteria</taxon>
        <taxon>Bacillati</taxon>
        <taxon>Actinomycetota</taxon>
        <taxon>Actinomycetes</taxon>
        <taxon>Micrococcales</taxon>
        <taxon>Promicromonosporaceae</taxon>
        <taxon>Myceligenerans</taxon>
    </lineage>
</organism>
<dbReference type="SUPFAM" id="SSF109854">
    <property type="entry name" value="DinB/YfiT-like putative metalloenzymes"/>
    <property type="match status" value="1"/>
</dbReference>
<evidence type="ECO:0000313" key="3">
    <source>
        <dbReference type="Proteomes" id="UP000664617"/>
    </source>
</evidence>
<accession>A0ABS3IGN8</accession>
<dbReference type="Pfam" id="PF11716">
    <property type="entry name" value="MDMPI_N"/>
    <property type="match status" value="1"/>
</dbReference>
<feature type="domain" description="Mycothiol-dependent maleylpyruvate isomerase metal-binding" evidence="1">
    <location>
        <begin position="14"/>
        <end position="147"/>
    </location>
</feature>
<dbReference type="Gene3D" id="1.20.120.450">
    <property type="entry name" value="dinb family like domain"/>
    <property type="match status" value="1"/>
</dbReference>
<dbReference type="EMBL" id="JAFMPK010000049">
    <property type="protein sequence ID" value="MBO0611222.1"/>
    <property type="molecule type" value="Genomic_DNA"/>
</dbReference>
<protein>
    <submittedName>
        <fullName evidence="2">Maleylpyruvate isomerase family mycothiol-dependent enzyme</fullName>
    </submittedName>
</protein>
<dbReference type="GO" id="GO:0016853">
    <property type="term" value="F:isomerase activity"/>
    <property type="evidence" value="ECO:0007669"/>
    <property type="project" value="UniProtKB-KW"/>
</dbReference>
<dbReference type="NCBIfam" id="TIGR03083">
    <property type="entry name" value="maleylpyruvate isomerase family mycothiol-dependent enzyme"/>
    <property type="match status" value="1"/>
</dbReference>
<sequence>MNDAHRPVHALSVEVQAFTDLINDVGGDDWDTPTPAPGWSVRHQVAHLVSVFRIAGQAAADPEGFRTMLAALSSDFEKNVAQAMTPLLSLSNRELTSRWHQTSSATLDSLAGIPDDRIVPWLVNDLPSAVLCMAGTTEAFAHGQDVRDTFDYRRKPSPHVRSICEFAYHTRTFGYPGQGRDVPDDTSLRFELTSPTGETWSIGDAGTANVVRGSAWDLALLVTRRRHPADLDLEGSNDHVRDWMSIAQAYRGSGGPGRRPLLQQRSGS</sequence>
<name>A0ABS3IGN8_9MICO</name>
<reference evidence="2 3" key="1">
    <citation type="submission" date="2021-03" db="EMBL/GenBank/DDBJ databases">
        <authorList>
            <person name="Xin L."/>
        </authorList>
    </citation>
    <scope>NUCLEOTIDE SEQUENCE [LARGE SCALE GENOMIC DNA]</scope>
    <source>
        <strain evidence="2 3">XHU 5031</strain>
    </source>
</reference>
<dbReference type="Proteomes" id="UP000664617">
    <property type="component" value="Unassembled WGS sequence"/>
</dbReference>
<keyword evidence="2" id="KW-0413">Isomerase</keyword>
<dbReference type="RefSeq" id="WP_207277184.1">
    <property type="nucleotide sequence ID" value="NZ_JAFMPK010000049.1"/>
</dbReference>
<gene>
    <name evidence="2" type="ORF">J0911_19550</name>
</gene>
<dbReference type="InterPro" id="IPR034660">
    <property type="entry name" value="DinB/YfiT-like"/>
</dbReference>
<keyword evidence="3" id="KW-1185">Reference proteome</keyword>